<dbReference type="PANTHER" id="PTHR37423:SF2">
    <property type="entry name" value="MEMBRANE-BOUND LYTIC MUREIN TRANSGLYCOSYLASE C"/>
    <property type="match status" value="1"/>
</dbReference>
<protein>
    <recommendedName>
        <fullName evidence="2">Transglycosylase SLT domain-containing protein</fullName>
    </recommendedName>
</protein>
<dbReference type="SUPFAM" id="SSF53955">
    <property type="entry name" value="Lysozyme-like"/>
    <property type="match status" value="1"/>
</dbReference>
<accession>A0ABQ4Q065</accession>
<evidence type="ECO:0000256" key="1">
    <source>
        <dbReference type="ARBA" id="ARBA00007734"/>
    </source>
</evidence>
<feature type="domain" description="Transglycosylase SLT" evidence="2">
    <location>
        <begin position="122"/>
        <end position="221"/>
    </location>
</feature>
<comment type="similarity">
    <text evidence="1">Belongs to the transglycosylase Slt family.</text>
</comment>
<dbReference type="PANTHER" id="PTHR37423">
    <property type="entry name" value="SOLUBLE LYTIC MUREIN TRANSGLYCOSYLASE-RELATED"/>
    <property type="match status" value="1"/>
</dbReference>
<dbReference type="Pfam" id="PF01464">
    <property type="entry name" value="SLT"/>
    <property type="match status" value="1"/>
</dbReference>
<evidence type="ECO:0000259" key="2">
    <source>
        <dbReference type="Pfam" id="PF01464"/>
    </source>
</evidence>
<keyword evidence="4" id="KW-1185">Reference proteome</keyword>
<sequence length="243" mass="26136">MNANGHPAPASRMDAVLSRPVRRLAIAALLPALLAACAVTPPPRVEDDRTASVVKPARVLPRHILSEWGTFGADTGPGARSRGMARLPVHPAPVISPTIREIMASATCRDCEQKPFHEIVMRASSTHGVPPALIHAVIEKESGYNPRATSPRQARGLMQVTPATGRMVGVDSSAALYDPHVNIHAGTAYLRMLMESHDSMDEVLAAYNAGPGNVRRYNGVPPFSETRRYVHAVKRSFVSSSSE</sequence>
<reference evidence="3 4" key="1">
    <citation type="journal article" date="2022" name="Int. J. Syst. Evol. Microbiol.">
        <title>Noviherbaspirillum aridicola sp. nov., isolated from an arid soil in Pakistan.</title>
        <authorList>
            <person name="Khan I.U."/>
            <person name="Saqib M."/>
            <person name="Amin A."/>
            <person name="Hussain F."/>
            <person name="Li L."/>
            <person name="Liu Y.H."/>
            <person name="Fang B.Z."/>
            <person name="Ahmed I."/>
            <person name="Li W.J."/>
        </authorList>
    </citation>
    <scope>NUCLEOTIDE SEQUENCE [LARGE SCALE GENOMIC DNA]</scope>
    <source>
        <strain evidence="3 4">NCCP-691</strain>
    </source>
</reference>
<dbReference type="EMBL" id="BPMK01000002">
    <property type="protein sequence ID" value="GIZ50484.1"/>
    <property type="molecule type" value="Genomic_DNA"/>
</dbReference>
<organism evidence="3 4">
    <name type="scientific">Noviherbaspirillum aridicola</name>
    <dbReference type="NCBI Taxonomy" id="2849687"/>
    <lineage>
        <taxon>Bacteria</taxon>
        <taxon>Pseudomonadati</taxon>
        <taxon>Pseudomonadota</taxon>
        <taxon>Betaproteobacteria</taxon>
        <taxon>Burkholderiales</taxon>
        <taxon>Oxalobacteraceae</taxon>
        <taxon>Noviherbaspirillum</taxon>
    </lineage>
</organism>
<dbReference type="PROSITE" id="PS00922">
    <property type="entry name" value="TRANSGLYCOSYLASE"/>
    <property type="match status" value="1"/>
</dbReference>
<evidence type="ECO:0000313" key="3">
    <source>
        <dbReference type="EMBL" id="GIZ50484.1"/>
    </source>
</evidence>
<dbReference type="InterPro" id="IPR000189">
    <property type="entry name" value="Transglyc_AS"/>
</dbReference>
<dbReference type="InterPro" id="IPR023346">
    <property type="entry name" value="Lysozyme-like_dom_sf"/>
</dbReference>
<evidence type="ECO:0000313" key="4">
    <source>
        <dbReference type="Proteomes" id="UP000887222"/>
    </source>
</evidence>
<proteinExistence type="inferred from homology"/>
<dbReference type="InterPro" id="IPR008258">
    <property type="entry name" value="Transglycosylase_SLT_dom_1"/>
</dbReference>
<dbReference type="CDD" id="cd00254">
    <property type="entry name" value="LT-like"/>
    <property type="match status" value="1"/>
</dbReference>
<dbReference type="Gene3D" id="1.10.530.10">
    <property type="match status" value="1"/>
</dbReference>
<dbReference type="Proteomes" id="UP000887222">
    <property type="component" value="Unassembled WGS sequence"/>
</dbReference>
<comment type="caution">
    <text evidence="3">The sequence shown here is derived from an EMBL/GenBank/DDBJ whole genome shotgun (WGS) entry which is preliminary data.</text>
</comment>
<gene>
    <name evidence="3" type="ORF">NCCP691_04980</name>
</gene>
<name>A0ABQ4Q065_9BURK</name>